<feature type="compositionally biased region" description="Polar residues" evidence="4">
    <location>
        <begin position="562"/>
        <end position="574"/>
    </location>
</feature>
<dbReference type="Pfam" id="PF21041">
    <property type="entry name" value="XMAP215_CLASP_TOG"/>
    <property type="match status" value="1"/>
</dbReference>
<dbReference type="SMART" id="SM01349">
    <property type="entry name" value="TOG"/>
    <property type="match status" value="2"/>
</dbReference>
<dbReference type="eggNOG" id="KOG1820">
    <property type="taxonomic scope" value="Eukaryota"/>
</dbReference>
<sequence>METEEDYTGLAVEELVRHKLWKARALGFQRLESQFSRPGPLSGEGASQLGNFAKYVVDANVVAQENAVVALERLLQKMVAGGEVGEPPVETLVPAIVQKPLNSSRARGKAAAEHCIVLLCSLDQSVEQTASTLVAQLPLIKIPKLIAATLKVVADLVANFQFVNIRGPSLSQFLATLMGPLPKLAGHADKTVRSNTLDVIVAVYLALNKDRTILEEIIIPQLKPMQLKDLDKKLAVAQEPQEKVLFHWQVPQAAGQGDAEQIAPSVDEDGDTNMDLQEQMEDLLPEQELEMPGNFYPMIKSSKWKERVETLEELQQQLNKMKRLQTSHAAVDQLLELLRTLANVIHKDVNLQCVHLSLECTDSIFNKMNKKRIPDQFCSVVVGPILEKTKEQKKNVIDAVHRTFQTVCRIFNPWVHEDLILKELLNKLQNSKIPAIKLECTKLFNYILTECFHRKFTDSLVRNLNEGLRIIDTFSKMVNDTQVKVRDEAFRTFALLMKVLNNADGGVVYDFIASLDNLKRKKIEQCIQREGPPAAGPPATGPPSQRPVSAHSAGNVPIQRPRSASRQPMKSSPVTLAPPGQLVPAKRVASSPLKIEKQVKPAPPQPTVDKEQYVRQIKTLTEEKAELRRANDVLIQDNESLKRKLDALQSELDQWRQKAMNANDERQISRRPSNASEDLPKRVTHLQLDTPSSHTSTKKPRTLTSTINPASSLSPSPATTTATATAPAPASINSAVRNPQDIEESWHKAAEVTRRLRERIERMKNR</sequence>
<evidence type="ECO:0000256" key="3">
    <source>
        <dbReference type="ARBA" id="ARBA00023212"/>
    </source>
</evidence>
<keyword evidence="2" id="KW-0963">Cytoplasm</keyword>
<comment type="subcellular location">
    <subcellularLocation>
        <location evidence="1">Cytoplasm</location>
        <location evidence="1">Cytoskeleton</location>
    </subcellularLocation>
</comment>
<reference evidence="6 7" key="1">
    <citation type="journal article" date="2011" name="Proc. Natl. Acad. Sci. U.S.A.">
        <title>Evolutionary erosion of yeast sex chromosomes by mating-type switching accidents.</title>
        <authorList>
            <person name="Gordon J.L."/>
            <person name="Armisen D."/>
            <person name="Proux-Wera E."/>
            <person name="Oheigeartaigh S.S."/>
            <person name="Byrne K.P."/>
            <person name="Wolfe K.H."/>
        </authorList>
    </citation>
    <scope>NUCLEOTIDE SEQUENCE [LARGE SCALE GENOMIC DNA]</scope>
    <source>
        <strain evidence="7">ATCC MYA-139 / BCRC 22969 / CBS 8797 / CCRC 22969 / KCTC 17520 / NBRC 10181 / NCYC 3082</strain>
    </source>
</reference>
<dbReference type="GO" id="GO:0061863">
    <property type="term" value="F:microtubule plus end polymerase"/>
    <property type="evidence" value="ECO:0007669"/>
    <property type="project" value="EnsemblFungi"/>
</dbReference>
<dbReference type="OMA" id="HNFGCKI"/>
<protein>
    <recommendedName>
        <fullName evidence="5">TOG domain-containing protein</fullName>
    </recommendedName>
</protein>
<dbReference type="Gene3D" id="1.25.10.10">
    <property type="entry name" value="Leucine-rich Repeat Variant"/>
    <property type="match status" value="2"/>
</dbReference>
<dbReference type="GO" id="GO:0030951">
    <property type="term" value="P:establishment or maintenance of microtubule cytoskeleton polarity"/>
    <property type="evidence" value="ECO:0007669"/>
    <property type="project" value="InterPro"/>
</dbReference>
<name>J7SAS4_HUIN7</name>
<dbReference type="RefSeq" id="XP_022467223.1">
    <property type="nucleotide sequence ID" value="XM_022610981.1"/>
</dbReference>
<keyword evidence="3" id="KW-0206">Cytoskeleton</keyword>
<dbReference type="Pfam" id="PF21042">
    <property type="entry name" value="Stu2_CTS"/>
    <property type="match status" value="1"/>
</dbReference>
<dbReference type="GO" id="GO:0000776">
    <property type="term" value="C:kinetochore"/>
    <property type="evidence" value="ECO:0007669"/>
    <property type="project" value="EnsemblFungi"/>
</dbReference>
<feature type="domain" description="TOG" evidence="5">
    <location>
        <begin position="275"/>
        <end position="536"/>
    </location>
</feature>
<dbReference type="GO" id="GO:0005876">
    <property type="term" value="C:spindle microtubule"/>
    <property type="evidence" value="ECO:0007669"/>
    <property type="project" value="EnsemblFungi"/>
</dbReference>
<feature type="region of interest" description="Disordered" evidence="4">
    <location>
        <begin position="658"/>
        <end position="747"/>
    </location>
</feature>
<dbReference type="OrthoDB" id="205662at2759"/>
<organism evidence="6 7">
    <name type="scientific">Huiozyma naganishii (strain ATCC MYA-139 / BCRC 22969 / CBS 8797 / KCTC 17520 / NBRC 10181 / NCYC 3082 / Yp74L-3)</name>
    <name type="common">Yeast</name>
    <name type="synonym">Kazachstania naganishii</name>
    <dbReference type="NCBI Taxonomy" id="1071383"/>
    <lineage>
        <taxon>Eukaryota</taxon>
        <taxon>Fungi</taxon>
        <taxon>Dikarya</taxon>
        <taxon>Ascomycota</taxon>
        <taxon>Saccharomycotina</taxon>
        <taxon>Saccharomycetes</taxon>
        <taxon>Saccharomycetales</taxon>
        <taxon>Saccharomycetaceae</taxon>
        <taxon>Huiozyma</taxon>
    </lineage>
</organism>
<evidence type="ECO:0000256" key="2">
    <source>
        <dbReference type="ARBA" id="ARBA00022490"/>
    </source>
</evidence>
<dbReference type="Pfam" id="PF21040">
    <property type="entry name" value="CEP104-like_TOG"/>
    <property type="match status" value="1"/>
</dbReference>
<dbReference type="InterPro" id="IPR016024">
    <property type="entry name" value="ARM-type_fold"/>
</dbReference>
<dbReference type="GO" id="GO:0051010">
    <property type="term" value="F:microtubule plus-end binding"/>
    <property type="evidence" value="ECO:0007669"/>
    <property type="project" value="InterPro"/>
</dbReference>
<accession>J7SAS4</accession>
<dbReference type="GO" id="GO:0007052">
    <property type="term" value="P:mitotic spindle organization"/>
    <property type="evidence" value="ECO:0007669"/>
    <property type="project" value="EnsemblFungi"/>
</dbReference>
<dbReference type="GeneID" id="34528759"/>
<proteinExistence type="predicted"/>
<dbReference type="GO" id="GO:0099606">
    <property type="term" value="P:microtubule plus-end directed mitotic chromosome migration"/>
    <property type="evidence" value="ECO:0007669"/>
    <property type="project" value="EnsemblFungi"/>
</dbReference>
<dbReference type="HOGENOM" id="CLU_008401_1_1_1"/>
<dbReference type="InterPro" id="IPR034085">
    <property type="entry name" value="TOG"/>
</dbReference>
<dbReference type="KEGG" id="kng:KNAG_0M01260"/>
<dbReference type="GO" id="GO:0005938">
    <property type="term" value="C:cell cortex"/>
    <property type="evidence" value="ECO:0007669"/>
    <property type="project" value="EnsemblFungi"/>
</dbReference>
<evidence type="ECO:0000313" key="6">
    <source>
        <dbReference type="EMBL" id="CCK72979.1"/>
    </source>
</evidence>
<evidence type="ECO:0000256" key="1">
    <source>
        <dbReference type="ARBA" id="ARBA00004245"/>
    </source>
</evidence>
<feature type="compositionally biased region" description="Low complexity" evidence="4">
    <location>
        <begin position="709"/>
        <end position="731"/>
    </location>
</feature>
<dbReference type="AlphaFoldDB" id="J7SAS4"/>
<dbReference type="GO" id="GO:0007020">
    <property type="term" value="P:microtubule nucleation"/>
    <property type="evidence" value="ECO:0007669"/>
    <property type="project" value="EnsemblFungi"/>
</dbReference>
<dbReference type="InterPro" id="IPR011989">
    <property type="entry name" value="ARM-like"/>
</dbReference>
<dbReference type="InterPro" id="IPR045110">
    <property type="entry name" value="XMAP215"/>
</dbReference>
<dbReference type="GO" id="GO:1990758">
    <property type="term" value="P:mitotic sister chromatid biorientation"/>
    <property type="evidence" value="ECO:0007669"/>
    <property type="project" value="EnsemblFungi"/>
</dbReference>
<dbReference type="PANTHER" id="PTHR12609">
    <property type="entry name" value="MICROTUBULE ASSOCIATED PROTEIN XMAP215"/>
    <property type="match status" value="1"/>
</dbReference>
<dbReference type="GO" id="GO:0140273">
    <property type="term" value="P:repair of mitotic kinetochore microtubule attachment defect"/>
    <property type="evidence" value="ECO:0007669"/>
    <property type="project" value="EnsemblFungi"/>
</dbReference>
<reference evidence="7" key="2">
    <citation type="submission" date="2012-08" db="EMBL/GenBank/DDBJ databases">
        <title>Genome sequence of Kazachstania naganishii.</title>
        <authorList>
            <person name="Gordon J.L."/>
            <person name="Armisen D."/>
            <person name="Proux-Wera E."/>
            <person name="OhEigeartaigh S.S."/>
            <person name="Byrne K.P."/>
            <person name="Wolfe K.H."/>
        </authorList>
    </citation>
    <scope>NUCLEOTIDE SEQUENCE [LARGE SCALE GENOMIC DNA]</scope>
    <source>
        <strain evidence="7">ATCC MYA-139 / BCRC 22969 / CBS 8797 / CCRC 22969 / KCTC 17520 / NBRC 10181 / NCYC 3082</strain>
    </source>
</reference>
<evidence type="ECO:0000313" key="7">
    <source>
        <dbReference type="Proteomes" id="UP000006310"/>
    </source>
</evidence>
<dbReference type="EMBL" id="HE978326">
    <property type="protein sequence ID" value="CCK72979.1"/>
    <property type="molecule type" value="Genomic_DNA"/>
</dbReference>
<feature type="domain" description="TOG" evidence="5">
    <location>
        <begin position="1"/>
        <end position="243"/>
    </location>
</feature>
<gene>
    <name evidence="6" type="primary">KNAG0M01260</name>
    <name evidence="6" type="ordered locus">KNAG_0M01260</name>
</gene>
<dbReference type="InterPro" id="IPR048491">
    <property type="entry name" value="XMAP215_CLASP_TOG"/>
</dbReference>
<dbReference type="Proteomes" id="UP000006310">
    <property type="component" value="Chromosome 13"/>
</dbReference>
<dbReference type="STRING" id="1071383.J7SAS4"/>
<evidence type="ECO:0000259" key="5">
    <source>
        <dbReference type="SMART" id="SM01349"/>
    </source>
</evidence>
<dbReference type="GO" id="GO:0005816">
    <property type="term" value="C:spindle pole body"/>
    <property type="evidence" value="ECO:0007669"/>
    <property type="project" value="EnsemblFungi"/>
</dbReference>
<feature type="compositionally biased region" description="Pro residues" evidence="4">
    <location>
        <begin position="534"/>
        <end position="545"/>
    </location>
</feature>
<feature type="region of interest" description="Disordered" evidence="4">
    <location>
        <begin position="529"/>
        <end position="610"/>
    </location>
</feature>
<evidence type="ECO:0000256" key="4">
    <source>
        <dbReference type="SAM" id="MobiDB-lite"/>
    </source>
</evidence>
<dbReference type="InterPro" id="IPR048492">
    <property type="entry name" value="Stu2_CTS"/>
</dbReference>
<keyword evidence="7" id="KW-1185">Reference proteome</keyword>
<dbReference type="SUPFAM" id="SSF48371">
    <property type="entry name" value="ARM repeat"/>
    <property type="match status" value="1"/>
</dbReference>